<sequence length="82" mass="9289">MVLTEAETLKLRAECNRVKETCDVDEKQAKELEKKMTELAEKSKVVDRLVAAMLKLANNSIVKEEVVFSSQSMVSDDKENNK</sequence>
<feature type="coiled-coil region" evidence="1">
    <location>
        <begin position="15"/>
        <end position="49"/>
    </location>
</feature>
<evidence type="ECO:0000313" key="2">
    <source>
        <dbReference type="EMBL" id="VVB08141.1"/>
    </source>
</evidence>
<gene>
    <name evidence="2" type="ORF">ANE_LOCUS18585</name>
</gene>
<evidence type="ECO:0000313" key="3">
    <source>
        <dbReference type="Proteomes" id="UP000489600"/>
    </source>
</evidence>
<evidence type="ECO:0000256" key="1">
    <source>
        <dbReference type="SAM" id="Coils"/>
    </source>
</evidence>
<keyword evidence="3" id="KW-1185">Reference proteome</keyword>
<keyword evidence="1" id="KW-0175">Coiled coil</keyword>
<proteinExistence type="predicted"/>
<name>A0A565C3C8_9BRAS</name>
<comment type="caution">
    <text evidence="2">The sequence shown here is derived from an EMBL/GenBank/DDBJ whole genome shotgun (WGS) entry which is preliminary data.</text>
</comment>
<reference evidence="2" key="1">
    <citation type="submission" date="2019-07" db="EMBL/GenBank/DDBJ databases">
        <authorList>
            <person name="Dittberner H."/>
        </authorList>
    </citation>
    <scope>NUCLEOTIDE SEQUENCE [LARGE SCALE GENOMIC DNA]</scope>
</reference>
<protein>
    <submittedName>
        <fullName evidence="2">Uncharacterized protein</fullName>
    </submittedName>
</protein>
<dbReference type="EMBL" id="CABITT030000006">
    <property type="protein sequence ID" value="VVB08141.1"/>
    <property type="molecule type" value="Genomic_DNA"/>
</dbReference>
<organism evidence="2 3">
    <name type="scientific">Arabis nemorensis</name>
    <dbReference type="NCBI Taxonomy" id="586526"/>
    <lineage>
        <taxon>Eukaryota</taxon>
        <taxon>Viridiplantae</taxon>
        <taxon>Streptophyta</taxon>
        <taxon>Embryophyta</taxon>
        <taxon>Tracheophyta</taxon>
        <taxon>Spermatophyta</taxon>
        <taxon>Magnoliopsida</taxon>
        <taxon>eudicotyledons</taxon>
        <taxon>Gunneridae</taxon>
        <taxon>Pentapetalae</taxon>
        <taxon>rosids</taxon>
        <taxon>malvids</taxon>
        <taxon>Brassicales</taxon>
        <taxon>Brassicaceae</taxon>
        <taxon>Arabideae</taxon>
        <taxon>Arabis</taxon>
    </lineage>
</organism>
<dbReference type="AlphaFoldDB" id="A0A565C3C8"/>
<accession>A0A565C3C8</accession>
<dbReference type="Proteomes" id="UP000489600">
    <property type="component" value="Unassembled WGS sequence"/>
</dbReference>